<dbReference type="PRINTS" id="PR00111">
    <property type="entry name" value="ABHYDROLASE"/>
</dbReference>
<dbReference type="EMBL" id="BAWF01000052">
    <property type="protein sequence ID" value="GAF48297.1"/>
    <property type="molecule type" value="Genomic_DNA"/>
</dbReference>
<proteinExistence type="predicted"/>
<dbReference type="Pfam" id="PF12697">
    <property type="entry name" value="Abhydrolase_6"/>
    <property type="match status" value="1"/>
</dbReference>
<dbReference type="InterPro" id="IPR000073">
    <property type="entry name" value="AB_hydrolase_1"/>
</dbReference>
<keyword evidence="2" id="KW-0378">Hydrolase</keyword>
<reference evidence="2 3" key="1">
    <citation type="submission" date="2014-02" db="EMBL/GenBank/DDBJ databases">
        <title>Whole genome shotgun sequence of Rhodococcus wratislaviensis NBRC 100605.</title>
        <authorList>
            <person name="Hosoyama A."/>
            <person name="Tsuchikane K."/>
            <person name="Yoshida I."/>
            <person name="Ohji S."/>
            <person name="Ichikawa N."/>
            <person name="Yamazoe A."/>
            <person name="Fujita N."/>
        </authorList>
    </citation>
    <scope>NUCLEOTIDE SEQUENCE [LARGE SCALE GENOMIC DNA]</scope>
    <source>
        <strain evidence="2 3">NBRC 100605</strain>
    </source>
</reference>
<sequence length="270" mass="29341">MITDRGEDRKVALEGASLSYRVTGSQTGTESALVLLHPWFGCRQFWDHTVTDFGDRRCYAVDFYSLAAGDWTGWAGPEQLAKAVLAMMDHEHLERVDLVGNSVGGIVAQILAAAHPGRVRRLVLVGTGARTSGVHPTFAQAVDTWIAAADKGTTPPRETAETTIAMLFSTDPDEPTRQTFTDAVMETDPAFIAAVLTSARHLDLTDRLHRITAPTLVLRGTEDRARTAEHAARLAAGIPQARWQEIPEAGHSPMVDHPAEFSRLTSAHLS</sequence>
<feature type="domain" description="AB hydrolase-1" evidence="1">
    <location>
        <begin position="33"/>
        <end position="263"/>
    </location>
</feature>
<evidence type="ECO:0000313" key="2">
    <source>
        <dbReference type="EMBL" id="GAF48297.1"/>
    </source>
</evidence>
<dbReference type="Proteomes" id="UP000019491">
    <property type="component" value="Unassembled WGS sequence"/>
</dbReference>
<dbReference type="SUPFAM" id="SSF53474">
    <property type="entry name" value="alpha/beta-Hydrolases"/>
    <property type="match status" value="1"/>
</dbReference>
<dbReference type="PANTHER" id="PTHR43194">
    <property type="entry name" value="HYDROLASE ALPHA/BETA FOLD FAMILY"/>
    <property type="match status" value="1"/>
</dbReference>
<accession>X0Q9M9</accession>
<dbReference type="AlphaFoldDB" id="X0Q9M9"/>
<dbReference type="RefSeq" id="WP_217999467.1">
    <property type="nucleotide sequence ID" value="NZ_BAWF01000052.1"/>
</dbReference>
<dbReference type="GO" id="GO:0016787">
    <property type="term" value="F:hydrolase activity"/>
    <property type="evidence" value="ECO:0007669"/>
    <property type="project" value="UniProtKB-KW"/>
</dbReference>
<evidence type="ECO:0000313" key="3">
    <source>
        <dbReference type="Proteomes" id="UP000019491"/>
    </source>
</evidence>
<gene>
    <name evidence="2" type="ORF">RW1_052_00040</name>
</gene>
<dbReference type="PANTHER" id="PTHR43194:SF2">
    <property type="entry name" value="PEROXISOMAL MEMBRANE PROTEIN LPX1"/>
    <property type="match status" value="1"/>
</dbReference>
<keyword evidence="3" id="KW-1185">Reference proteome</keyword>
<evidence type="ECO:0000259" key="1">
    <source>
        <dbReference type="Pfam" id="PF12697"/>
    </source>
</evidence>
<dbReference type="InterPro" id="IPR050228">
    <property type="entry name" value="Carboxylesterase_BioH"/>
</dbReference>
<dbReference type="Gene3D" id="3.40.50.1820">
    <property type="entry name" value="alpha/beta hydrolase"/>
    <property type="match status" value="1"/>
</dbReference>
<organism evidence="2 3">
    <name type="scientific">Rhodococcus wratislaviensis NBRC 100605</name>
    <dbReference type="NCBI Taxonomy" id="1219028"/>
    <lineage>
        <taxon>Bacteria</taxon>
        <taxon>Bacillati</taxon>
        <taxon>Actinomycetota</taxon>
        <taxon>Actinomycetes</taxon>
        <taxon>Mycobacteriales</taxon>
        <taxon>Nocardiaceae</taxon>
        <taxon>Rhodococcus</taxon>
    </lineage>
</organism>
<comment type="caution">
    <text evidence="2">The sequence shown here is derived from an EMBL/GenBank/DDBJ whole genome shotgun (WGS) entry which is preliminary data.</text>
</comment>
<name>X0Q9M9_RHOWR</name>
<dbReference type="InterPro" id="IPR029058">
    <property type="entry name" value="AB_hydrolase_fold"/>
</dbReference>
<protein>
    <submittedName>
        <fullName evidence="2">Putative hydrolase</fullName>
    </submittedName>
</protein>